<keyword evidence="3" id="KW-0333">Golgi apparatus</keyword>
<dbReference type="InterPro" id="IPR024869">
    <property type="entry name" value="FAM20"/>
</dbReference>
<comment type="cofactor">
    <cofactor evidence="8">
        <name>Mn(2+)</name>
        <dbReference type="ChEBI" id="CHEBI:29035"/>
    </cofactor>
</comment>
<gene>
    <name evidence="11" type="ORF">PV328_005958</name>
</gene>
<keyword evidence="7" id="KW-0067">ATP-binding</keyword>
<name>A0AA39FN29_9HYME</name>
<comment type="subcellular location">
    <subcellularLocation>
        <location evidence="1">Golgi apparatus</location>
    </subcellularLocation>
</comment>
<keyword evidence="4" id="KW-1015">Disulfide bond</keyword>
<evidence type="ECO:0000256" key="6">
    <source>
        <dbReference type="PIRSR" id="PIRSR624869-1"/>
    </source>
</evidence>
<proteinExistence type="inferred from homology"/>
<keyword evidence="5" id="KW-0325">Glycoprotein</keyword>
<evidence type="ECO:0000256" key="8">
    <source>
        <dbReference type="PIRSR" id="PIRSR624869-3"/>
    </source>
</evidence>
<feature type="binding site" evidence="7">
    <location>
        <position position="344"/>
    </location>
    <ligand>
        <name>ATP</name>
        <dbReference type="ChEBI" id="CHEBI:30616"/>
    </ligand>
</feature>
<feature type="binding site" evidence="7">
    <location>
        <begin position="270"/>
        <end position="273"/>
    </location>
    <ligand>
        <name>ATP</name>
        <dbReference type="ChEBI" id="CHEBI:30616"/>
    </ligand>
</feature>
<sequence>MIGRRCALVALGGLLILVLTVNVYFIRMIVENSSEKLSQSNEKTKDENFIPMDNNKSLRNKKSMTREMEEKIKAEMRLLPSKYFKRNSTYVILLDRLLSELRTMPNTQDDIWSIPNNNWPDAHQLLPAAAPELGTIFQALRKSKIIKADNAQVGTQLKLMLTLNSNIKALFKPQWYNRNTILNGPVYYGKDRHNAEIVAFHLSSLMGLRRVPLTVIRKLNLTEVRNRATPELYATMYEKSNETCFYGICHYCSATDPICSTKNMLEGALILWLPSFIKLYKHRHPWQRTYKRNKLALWETDQNYCDKVKDSRTYAPHASSRLLDLVDTAVFDFLMDNGDRHHYEIAQNNFHNPAVLLLDNGKSLANPDVDHIDILAPLYQCCMIHKTTWDRLHLLGGGALSESLRRLVAHEALIADVLPLITDDHLSAMDRRLLTIYAVVEYCLKQKKYASNVILDHR</sequence>
<feature type="binding site" evidence="8">
    <location>
        <position position="191"/>
    </location>
    <ligand>
        <name>Mn(2+)</name>
        <dbReference type="ChEBI" id="CHEBI:29035"/>
    </ligand>
</feature>
<protein>
    <recommendedName>
        <fullName evidence="10">FAM20 C-terminal domain-containing protein</fullName>
    </recommendedName>
</protein>
<accession>A0AA39FN29</accession>
<comment type="similarity">
    <text evidence="2">Belongs to the FAM20 family.</text>
</comment>
<feature type="active site" evidence="6">
    <location>
        <position position="339"/>
    </location>
</feature>
<evidence type="ECO:0000259" key="10">
    <source>
        <dbReference type="Pfam" id="PF06702"/>
    </source>
</evidence>
<dbReference type="PANTHER" id="PTHR12450:SF14">
    <property type="entry name" value="GLYCOSAMINOGLYCAN XYLOSYLKINASE"/>
    <property type="match status" value="1"/>
</dbReference>
<evidence type="ECO:0000256" key="1">
    <source>
        <dbReference type="ARBA" id="ARBA00004555"/>
    </source>
</evidence>
<keyword evidence="8" id="KW-0479">Metal-binding</keyword>
<feature type="binding site" evidence="7">
    <location>
        <position position="172"/>
    </location>
    <ligand>
        <name>ATP</name>
        <dbReference type="ChEBI" id="CHEBI:30616"/>
    </ligand>
</feature>
<dbReference type="GO" id="GO:0005794">
    <property type="term" value="C:Golgi apparatus"/>
    <property type="evidence" value="ECO:0007669"/>
    <property type="project" value="UniProtKB-SubCell"/>
</dbReference>
<evidence type="ECO:0000256" key="2">
    <source>
        <dbReference type="ARBA" id="ARBA00006557"/>
    </source>
</evidence>
<evidence type="ECO:0000256" key="3">
    <source>
        <dbReference type="ARBA" id="ARBA00023034"/>
    </source>
</evidence>
<keyword evidence="12" id="KW-1185">Reference proteome</keyword>
<reference evidence="11" key="2">
    <citation type="submission" date="2023-03" db="EMBL/GenBank/DDBJ databases">
        <authorList>
            <person name="Inwood S.N."/>
            <person name="Skelly J.G."/>
            <person name="Guhlin J."/>
            <person name="Harrop T.W.R."/>
            <person name="Goldson S.G."/>
            <person name="Dearden P.K."/>
        </authorList>
    </citation>
    <scope>NUCLEOTIDE SEQUENCE</scope>
    <source>
        <strain evidence="11">Irish</strain>
        <tissue evidence="11">Whole body</tissue>
    </source>
</reference>
<reference evidence="11" key="1">
    <citation type="journal article" date="2023" name="bioRxiv">
        <title>Scaffold-level genome assemblies of two parasitoid biocontrol wasps reveal the parthenogenesis mechanism and an associated novel virus.</title>
        <authorList>
            <person name="Inwood S."/>
            <person name="Skelly J."/>
            <person name="Guhlin J."/>
            <person name="Harrop T."/>
            <person name="Goldson S."/>
            <person name="Dearden P."/>
        </authorList>
    </citation>
    <scope>NUCLEOTIDE SEQUENCE</scope>
    <source>
        <strain evidence="11">Irish</strain>
        <tissue evidence="11">Whole body</tissue>
    </source>
</reference>
<keyword evidence="7" id="KW-0547">Nucleotide-binding</keyword>
<feature type="binding site" evidence="8">
    <location>
        <position position="359"/>
    </location>
    <ligand>
        <name>Mn(2+)</name>
        <dbReference type="ChEBI" id="CHEBI:29035"/>
    </ligand>
</feature>
<keyword evidence="8" id="KW-0464">Manganese</keyword>
<dbReference type="AlphaFoldDB" id="A0AA39FN29"/>
<evidence type="ECO:0000256" key="4">
    <source>
        <dbReference type="ARBA" id="ARBA00023157"/>
    </source>
</evidence>
<dbReference type="GO" id="GO:0005524">
    <property type="term" value="F:ATP binding"/>
    <property type="evidence" value="ECO:0007669"/>
    <property type="project" value="UniProtKB-KW"/>
</dbReference>
<evidence type="ECO:0000313" key="11">
    <source>
        <dbReference type="EMBL" id="KAK0172664.1"/>
    </source>
</evidence>
<dbReference type="PANTHER" id="PTHR12450">
    <property type="entry name" value="DENTIN MATRIX PROTEIN 4 PROTEIN FAM20"/>
    <property type="match status" value="1"/>
</dbReference>
<feature type="domain" description="FAM20 C-terminal" evidence="10">
    <location>
        <begin position="238"/>
        <end position="450"/>
    </location>
</feature>
<dbReference type="EMBL" id="JAQQBS010000002">
    <property type="protein sequence ID" value="KAK0172664.1"/>
    <property type="molecule type" value="Genomic_DNA"/>
</dbReference>
<evidence type="ECO:0000256" key="5">
    <source>
        <dbReference type="ARBA" id="ARBA00023180"/>
    </source>
</evidence>
<dbReference type="Proteomes" id="UP001168990">
    <property type="component" value="Unassembled WGS sequence"/>
</dbReference>
<feature type="region of interest" description="Disordered" evidence="9">
    <location>
        <begin position="36"/>
        <end position="56"/>
    </location>
</feature>
<evidence type="ECO:0000313" key="12">
    <source>
        <dbReference type="Proteomes" id="UP001168990"/>
    </source>
</evidence>
<evidence type="ECO:0000256" key="7">
    <source>
        <dbReference type="PIRSR" id="PIRSR624869-2"/>
    </source>
</evidence>
<dbReference type="Pfam" id="PF06702">
    <property type="entry name" value="Fam20C"/>
    <property type="match status" value="1"/>
</dbReference>
<feature type="binding site" evidence="7">
    <location>
        <position position="156"/>
    </location>
    <ligand>
        <name>ATP</name>
        <dbReference type="ChEBI" id="CHEBI:30616"/>
    </ligand>
</feature>
<dbReference type="GO" id="GO:0046872">
    <property type="term" value="F:metal ion binding"/>
    <property type="evidence" value="ECO:0007669"/>
    <property type="project" value="UniProtKB-KW"/>
</dbReference>
<feature type="binding site" evidence="7">
    <location>
        <position position="359"/>
    </location>
    <ligand>
        <name>ATP</name>
        <dbReference type="ChEBI" id="CHEBI:30616"/>
    </ligand>
</feature>
<dbReference type="GO" id="GO:0016773">
    <property type="term" value="F:phosphotransferase activity, alcohol group as acceptor"/>
    <property type="evidence" value="ECO:0007669"/>
    <property type="project" value="TreeGrafter"/>
</dbReference>
<comment type="caution">
    <text evidence="11">The sequence shown here is derived from an EMBL/GenBank/DDBJ whole genome shotgun (WGS) entry which is preliminary data.</text>
</comment>
<dbReference type="InterPro" id="IPR009581">
    <property type="entry name" value="FAM20_C"/>
</dbReference>
<organism evidence="11 12">
    <name type="scientific">Microctonus aethiopoides</name>
    <dbReference type="NCBI Taxonomy" id="144406"/>
    <lineage>
        <taxon>Eukaryota</taxon>
        <taxon>Metazoa</taxon>
        <taxon>Ecdysozoa</taxon>
        <taxon>Arthropoda</taxon>
        <taxon>Hexapoda</taxon>
        <taxon>Insecta</taxon>
        <taxon>Pterygota</taxon>
        <taxon>Neoptera</taxon>
        <taxon>Endopterygota</taxon>
        <taxon>Hymenoptera</taxon>
        <taxon>Apocrita</taxon>
        <taxon>Ichneumonoidea</taxon>
        <taxon>Braconidae</taxon>
        <taxon>Euphorinae</taxon>
        <taxon>Microctonus</taxon>
    </lineage>
</organism>
<evidence type="ECO:0000256" key="9">
    <source>
        <dbReference type="SAM" id="MobiDB-lite"/>
    </source>
</evidence>